<comment type="caution">
    <text evidence="2">The sequence shown here is derived from an EMBL/GenBank/DDBJ whole genome shotgun (WGS) entry which is preliminary data.</text>
</comment>
<dbReference type="InterPro" id="IPR002586">
    <property type="entry name" value="CobQ/CobB/MinD/ParA_Nub-bd_dom"/>
</dbReference>
<dbReference type="InterPro" id="IPR027417">
    <property type="entry name" value="P-loop_NTPase"/>
</dbReference>
<dbReference type="SUPFAM" id="SSF52540">
    <property type="entry name" value="P-loop containing nucleoside triphosphate hydrolases"/>
    <property type="match status" value="1"/>
</dbReference>
<evidence type="ECO:0000313" key="3">
    <source>
        <dbReference type="Proteomes" id="UP000614058"/>
    </source>
</evidence>
<dbReference type="Pfam" id="PF01656">
    <property type="entry name" value="CbiA"/>
    <property type="match status" value="1"/>
</dbReference>
<accession>A0ABS1BRX8</accession>
<gene>
    <name evidence="2" type="ORF">JDW22_05425</name>
</gene>
<proteinExistence type="predicted"/>
<sequence length="261" mass="29446">MKEVHFVTQSKGGVGKSFVAMLLAQYLQDHAEDKLFCFDTDPDNPIFAGYQALKAKYINIKADDRPVINIKKFDGLLDTLIDDKGIAVIDTGTSTFDPLMTYIAEANVDAMLINENVRMVMHVPLNGGQAKNECIKGLARVLSSIDAQVIVWLNEHLHGEIQEQGKPFEEFEICNAYRNKIAGIVRIPVMNADTYGDDIKQMTEHNVTFHEVAKSADFGRWTRTRLAEFRNIIWAELDRVPFLASQAWHKKHTLPEADKPA</sequence>
<evidence type="ECO:0000313" key="2">
    <source>
        <dbReference type="EMBL" id="MBK0396036.1"/>
    </source>
</evidence>
<protein>
    <submittedName>
        <fullName evidence="2">Conjugal transfer protein TraL</fullName>
    </submittedName>
</protein>
<dbReference type="EMBL" id="JAEHNZ010000002">
    <property type="protein sequence ID" value="MBK0396036.1"/>
    <property type="molecule type" value="Genomic_DNA"/>
</dbReference>
<dbReference type="Proteomes" id="UP000614058">
    <property type="component" value="Unassembled WGS sequence"/>
</dbReference>
<dbReference type="Gene3D" id="3.40.50.300">
    <property type="entry name" value="P-loop containing nucleotide triphosphate hydrolases"/>
    <property type="match status" value="1"/>
</dbReference>
<feature type="domain" description="CobQ/CobB/MinD/ParA nucleotide binding" evidence="1">
    <location>
        <begin position="7"/>
        <end position="160"/>
    </location>
</feature>
<evidence type="ECO:0000259" key="1">
    <source>
        <dbReference type="Pfam" id="PF01656"/>
    </source>
</evidence>
<reference evidence="2 3" key="1">
    <citation type="journal article" date="2021" name="Pathogens">
        <title>Isolation and Characterization of Kingella bonacorsii sp. nov., A Novel Kingella Species Detected in a Stable Periodontitis Subject.</title>
        <authorList>
            <person name="Antezack A."/>
            <person name="Boxberger M."/>
            <person name="Rolland C."/>
            <person name="Monnet-Corti V."/>
            <person name="La Scola B."/>
        </authorList>
    </citation>
    <scope>NUCLEOTIDE SEQUENCE [LARGE SCALE GENOMIC DNA]</scope>
    <source>
        <strain evidence="2 3">Marseille-Q4569</strain>
    </source>
</reference>
<keyword evidence="3" id="KW-1185">Reference proteome</keyword>
<dbReference type="RefSeq" id="WP_200522204.1">
    <property type="nucleotide sequence ID" value="NZ_JAEHNZ010000002.1"/>
</dbReference>
<name>A0ABS1BRX8_9NEIS</name>
<organism evidence="2 3">
    <name type="scientific">Kingella bonacorsii</name>
    <dbReference type="NCBI Taxonomy" id="2796361"/>
    <lineage>
        <taxon>Bacteria</taxon>
        <taxon>Pseudomonadati</taxon>
        <taxon>Pseudomonadota</taxon>
        <taxon>Betaproteobacteria</taxon>
        <taxon>Neisseriales</taxon>
        <taxon>Neisseriaceae</taxon>
        <taxon>Kingella</taxon>
    </lineage>
</organism>